<comment type="caution">
    <text evidence="1">The sequence shown here is derived from an EMBL/GenBank/DDBJ whole genome shotgun (WGS) entry which is preliminary data.</text>
</comment>
<dbReference type="RefSeq" id="WP_250424431.1">
    <property type="nucleotide sequence ID" value="NZ_JAJKBJ010000015.1"/>
</dbReference>
<dbReference type="EMBL" id="JAJKBJ010000015">
    <property type="protein sequence ID" value="MCL9684886.1"/>
    <property type="molecule type" value="Genomic_DNA"/>
</dbReference>
<dbReference type="AlphaFoldDB" id="A0A9X2D1V9"/>
<organism evidence="1 2">
    <name type="scientific">Legionella maioricensis</name>
    <dbReference type="NCBI Taxonomy" id="2896528"/>
    <lineage>
        <taxon>Bacteria</taxon>
        <taxon>Pseudomonadati</taxon>
        <taxon>Pseudomonadota</taxon>
        <taxon>Gammaproteobacteria</taxon>
        <taxon>Legionellales</taxon>
        <taxon>Legionellaceae</taxon>
        <taxon>Legionella</taxon>
    </lineage>
</organism>
<protein>
    <submittedName>
        <fullName evidence="1">Uncharacterized protein</fullName>
    </submittedName>
</protein>
<accession>A0A9X2D1V9</accession>
<reference evidence="1" key="1">
    <citation type="submission" date="2021-11" db="EMBL/GenBank/DDBJ databases">
        <title>Legionella maioricencis sp. nov., a new species isolated from hot water samples in Mallorca.</title>
        <authorList>
            <person name="Crespi S."/>
            <person name="Drasar V."/>
            <person name="Salva-Serra F."/>
            <person name="Jaen-Luchoro D."/>
            <person name="Pineiro-Iglesias B."/>
            <person name="Aliaga F."/>
            <person name="Fernandez-Juarez V."/>
            <person name="Coll G."/>
            <person name="Moore E.R.B."/>
            <person name="Bennasar-Figueras A."/>
        </authorList>
    </citation>
    <scope>NUCLEOTIDE SEQUENCE</scope>
    <source>
        <strain evidence="1">HCPI-6</strain>
    </source>
</reference>
<gene>
    <name evidence="1" type="ORF">LOX96_12340</name>
</gene>
<proteinExistence type="predicted"/>
<name>A0A9X2D1V9_9GAMM</name>
<keyword evidence="2" id="KW-1185">Reference proteome</keyword>
<evidence type="ECO:0000313" key="2">
    <source>
        <dbReference type="Proteomes" id="UP001139721"/>
    </source>
</evidence>
<dbReference type="Proteomes" id="UP001139721">
    <property type="component" value="Unassembled WGS sequence"/>
</dbReference>
<evidence type="ECO:0000313" key="1">
    <source>
        <dbReference type="EMBL" id="MCL9684886.1"/>
    </source>
</evidence>
<sequence>MYAKYDKIVYINLTQDQVIATVDSLQVHDSPVELIKILDGQKLQELTDPSQFPRNITNRSKVYFSAHGREELDNRVLNKRSGDVTVYDLNEVAAYFGRALESLVFKDPHVKPRLTLVMCVCEGVGFAKKLQKKLFSDYGLFIDVVANKNVVHERYSKNQDDNSINISQRETSIKGVGREHQRPHSKVLLTIDETGAQKEIDAYELKWIENVHNTIHNQMGSFMKWADFNKPENIAILKGITTLCNDIDAIVVTFIEEDISLTANNLLALLRSCGKTTADSDYKDAMKYKTLTMMIPSLIQQGIKCINLNHETQDFLSRVEQIESREKAAVQREVAQNILLLKKADISTLLLEASEKGIDGVLSKIEGAREELSRFRGLGNE</sequence>